<feature type="domain" description="LysM" evidence="11">
    <location>
        <begin position="164"/>
        <end position="208"/>
    </location>
</feature>
<evidence type="ECO:0000256" key="10">
    <source>
        <dbReference type="SAM" id="MobiDB-lite"/>
    </source>
</evidence>
<dbReference type="InterPro" id="IPR036779">
    <property type="entry name" value="LysM_dom_sf"/>
</dbReference>
<evidence type="ECO:0000256" key="1">
    <source>
        <dbReference type="ARBA" id="ARBA00004752"/>
    </source>
</evidence>
<proteinExistence type="inferred from homology"/>
<comment type="pathway">
    <text evidence="1 9">Cell wall biogenesis; peptidoglycan biosynthesis.</text>
</comment>
<reference evidence="14" key="1">
    <citation type="submission" date="2017-02" db="EMBL/GenBank/DDBJ databases">
        <authorList>
            <person name="Varghese N."/>
            <person name="Submissions S."/>
        </authorList>
    </citation>
    <scope>NUCLEOTIDE SEQUENCE [LARGE SCALE GENOMIC DNA]</scope>
    <source>
        <strain evidence="14">ATCC BAA-34</strain>
    </source>
</reference>
<dbReference type="SUPFAM" id="SSF141523">
    <property type="entry name" value="L,D-transpeptidase catalytic domain-like"/>
    <property type="match status" value="1"/>
</dbReference>
<dbReference type="UniPathway" id="UPA00219"/>
<evidence type="ECO:0000256" key="5">
    <source>
        <dbReference type="ARBA" id="ARBA00022801"/>
    </source>
</evidence>
<evidence type="ECO:0000256" key="8">
    <source>
        <dbReference type="ARBA" id="ARBA00023316"/>
    </source>
</evidence>
<evidence type="ECO:0000313" key="13">
    <source>
        <dbReference type="EMBL" id="SJZ98279.1"/>
    </source>
</evidence>
<comment type="similarity">
    <text evidence="2">Belongs to the YkuD family.</text>
</comment>
<dbReference type="GO" id="GO:0071555">
    <property type="term" value="P:cell wall organization"/>
    <property type="evidence" value="ECO:0007669"/>
    <property type="project" value="UniProtKB-UniRule"/>
</dbReference>
<evidence type="ECO:0000259" key="11">
    <source>
        <dbReference type="PROSITE" id="PS51782"/>
    </source>
</evidence>
<name>A0A1T4Q3G5_9BACT</name>
<sequence>MNCIKFFLFTTLCYLIGVNATYADQRSDAVASLARLRQEGVASKLPDEIRSLDATLATADMYYQLHDQKNADRYYQLATQKVALIQQRLQTRPTPAPQSAVTTPPLQSGTVTAAAPPVAPAQIVQKPVSSSSLPQAATEQPTSAVAEQEPLEEFGSDRLVGTAGTYTVLKGESLRLIAAKLGVSRTQLAAMNNLGQKDSIKAGQILRYNNQRIIPTHRFRDGIVINIPDRMLYLYQQGIMTFSTAVALGTPTKTKQFVWQTPTGKFKIVNKAKDPTWTVPPSIKEEMRLEGKEIITSIPPGPTNPLGKYAMKTSLPGILIHSTTKPWSIYTYASHGCIRVFPQRMEELFKLVKTNTPGEIIYKPVKLAVTDDGKILLEAHGDIYNKTKGLTAEAQALIRAQKLDGKVDWEKVKRVISRKAGVAEEITRIASEEQKTVDTASAQSPS</sequence>
<dbReference type="OrthoDB" id="9787225at2"/>
<keyword evidence="7 9" id="KW-0573">Peptidoglycan synthesis</keyword>
<dbReference type="InterPro" id="IPR038063">
    <property type="entry name" value="Transpep_catalytic_dom"/>
</dbReference>
<feature type="compositionally biased region" description="Polar residues" evidence="10">
    <location>
        <begin position="127"/>
        <end position="145"/>
    </location>
</feature>
<dbReference type="RefSeq" id="WP_078790488.1">
    <property type="nucleotide sequence ID" value="NZ_FUWR01000012.1"/>
</dbReference>
<dbReference type="InterPro" id="IPR050979">
    <property type="entry name" value="LD-transpeptidase"/>
</dbReference>
<feature type="domain" description="L,D-TPase catalytic" evidence="12">
    <location>
        <begin position="221"/>
        <end position="361"/>
    </location>
</feature>
<evidence type="ECO:0000256" key="2">
    <source>
        <dbReference type="ARBA" id="ARBA00005992"/>
    </source>
</evidence>
<evidence type="ECO:0000256" key="4">
    <source>
        <dbReference type="ARBA" id="ARBA00022679"/>
    </source>
</evidence>
<dbReference type="GO" id="GO:0018104">
    <property type="term" value="P:peptidoglycan-protein cross-linking"/>
    <property type="evidence" value="ECO:0007669"/>
    <property type="project" value="TreeGrafter"/>
</dbReference>
<evidence type="ECO:0000256" key="9">
    <source>
        <dbReference type="PROSITE-ProRule" id="PRU01373"/>
    </source>
</evidence>
<dbReference type="Pfam" id="PF01476">
    <property type="entry name" value="LysM"/>
    <property type="match status" value="1"/>
</dbReference>
<dbReference type="PANTHER" id="PTHR30582:SF24">
    <property type="entry name" value="L,D-TRANSPEPTIDASE ERFK_SRFK-RELATED"/>
    <property type="match status" value="1"/>
</dbReference>
<dbReference type="SMART" id="SM00257">
    <property type="entry name" value="LysM"/>
    <property type="match status" value="1"/>
</dbReference>
<dbReference type="CDD" id="cd16913">
    <property type="entry name" value="YkuD_like"/>
    <property type="match status" value="1"/>
</dbReference>
<dbReference type="GO" id="GO:0008360">
    <property type="term" value="P:regulation of cell shape"/>
    <property type="evidence" value="ECO:0007669"/>
    <property type="project" value="UniProtKB-UniRule"/>
</dbReference>
<evidence type="ECO:0000256" key="6">
    <source>
        <dbReference type="ARBA" id="ARBA00022960"/>
    </source>
</evidence>
<organism evidence="13 14">
    <name type="scientific">Trichlorobacter thiogenes</name>
    <dbReference type="NCBI Taxonomy" id="115783"/>
    <lineage>
        <taxon>Bacteria</taxon>
        <taxon>Pseudomonadati</taxon>
        <taxon>Thermodesulfobacteriota</taxon>
        <taxon>Desulfuromonadia</taxon>
        <taxon>Geobacterales</taxon>
        <taxon>Geobacteraceae</taxon>
        <taxon>Trichlorobacter</taxon>
    </lineage>
</organism>
<dbReference type="AlphaFoldDB" id="A0A1T4Q3G5"/>
<dbReference type="SUPFAM" id="SSF54106">
    <property type="entry name" value="LysM domain"/>
    <property type="match status" value="1"/>
</dbReference>
<dbReference type="Pfam" id="PF03734">
    <property type="entry name" value="YkuD"/>
    <property type="match status" value="1"/>
</dbReference>
<feature type="active site" description="Nucleophile" evidence="9">
    <location>
        <position position="337"/>
    </location>
</feature>
<keyword evidence="14" id="KW-1185">Reference proteome</keyword>
<evidence type="ECO:0000313" key="14">
    <source>
        <dbReference type="Proteomes" id="UP000190102"/>
    </source>
</evidence>
<dbReference type="InterPro" id="IPR018392">
    <property type="entry name" value="LysM"/>
</dbReference>
<dbReference type="Gene3D" id="3.10.350.10">
    <property type="entry name" value="LysM domain"/>
    <property type="match status" value="1"/>
</dbReference>
<dbReference type="InterPro" id="IPR005490">
    <property type="entry name" value="LD_TPept_cat_dom"/>
</dbReference>
<dbReference type="CDD" id="cd00118">
    <property type="entry name" value="LysM"/>
    <property type="match status" value="1"/>
</dbReference>
<dbReference type="EMBL" id="FUWR01000012">
    <property type="protein sequence ID" value="SJZ98279.1"/>
    <property type="molecule type" value="Genomic_DNA"/>
</dbReference>
<gene>
    <name evidence="13" type="ORF">SAMN02745119_02212</name>
</gene>
<dbReference type="STRING" id="115783.SAMN02745119_02212"/>
<evidence type="ECO:0000256" key="7">
    <source>
        <dbReference type="ARBA" id="ARBA00022984"/>
    </source>
</evidence>
<dbReference type="PROSITE" id="PS52029">
    <property type="entry name" value="LD_TPASE"/>
    <property type="match status" value="1"/>
</dbReference>
<feature type="compositionally biased region" description="Polar residues" evidence="10">
    <location>
        <begin position="93"/>
        <end position="109"/>
    </location>
</feature>
<feature type="region of interest" description="Disordered" evidence="10">
    <location>
        <begin position="125"/>
        <end position="146"/>
    </location>
</feature>
<keyword evidence="4" id="KW-0808">Transferase</keyword>
<dbReference type="Gene3D" id="2.40.440.10">
    <property type="entry name" value="L,D-transpeptidase catalytic domain-like"/>
    <property type="match status" value="1"/>
</dbReference>
<dbReference type="GO" id="GO:0071972">
    <property type="term" value="F:peptidoglycan L,D-transpeptidase activity"/>
    <property type="evidence" value="ECO:0007669"/>
    <property type="project" value="TreeGrafter"/>
</dbReference>
<accession>A0A1T4Q3G5</accession>
<dbReference type="Proteomes" id="UP000190102">
    <property type="component" value="Unassembled WGS sequence"/>
</dbReference>
<dbReference type="PROSITE" id="PS51782">
    <property type="entry name" value="LYSM"/>
    <property type="match status" value="1"/>
</dbReference>
<dbReference type="GO" id="GO:0016757">
    <property type="term" value="F:glycosyltransferase activity"/>
    <property type="evidence" value="ECO:0007669"/>
    <property type="project" value="UniProtKB-KW"/>
</dbReference>
<keyword evidence="8 9" id="KW-0961">Cell wall biogenesis/degradation</keyword>
<protein>
    <submittedName>
        <fullName evidence="13">LysM domain-containing protein</fullName>
    </submittedName>
</protein>
<dbReference type="PANTHER" id="PTHR30582">
    <property type="entry name" value="L,D-TRANSPEPTIDASE"/>
    <property type="match status" value="1"/>
</dbReference>
<dbReference type="GO" id="GO:0005576">
    <property type="term" value="C:extracellular region"/>
    <property type="evidence" value="ECO:0007669"/>
    <property type="project" value="TreeGrafter"/>
</dbReference>
<feature type="region of interest" description="Disordered" evidence="10">
    <location>
        <begin position="93"/>
        <end position="113"/>
    </location>
</feature>
<evidence type="ECO:0000259" key="12">
    <source>
        <dbReference type="PROSITE" id="PS52029"/>
    </source>
</evidence>
<feature type="active site" description="Proton donor/acceptor" evidence="9">
    <location>
        <position position="321"/>
    </location>
</feature>
<evidence type="ECO:0000256" key="3">
    <source>
        <dbReference type="ARBA" id="ARBA00022676"/>
    </source>
</evidence>
<keyword evidence="3" id="KW-0328">Glycosyltransferase</keyword>
<keyword evidence="5" id="KW-0378">Hydrolase</keyword>
<keyword evidence="6 9" id="KW-0133">Cell shape</keyword>